<dbReference type="Proteomes" id="UP000801492">
    <property type="component" value="Unassembled WGS sequence"/>
</dbReference>
<evidence type="ECO:0000256" key="3">
    <source>
        <dbReference type="ARBA" id="ARBA00022759"/>
    </source>
</evidence>
<dbReference type="OrthoDB" id="7696201at2759"/>
<dbReference type="GO" id="GO:0046872">
    <property type="term" value="F:metal ion binding"/>
    <property type="evidence" value="ECO:0007669"/>
    <property type="project" value="UniProtKB-KW"/>
</dbReference>
<keyword evidence="6" id="KW-0229">DNA integration</keyword>
<evidence type="ECO:0000256" key="7">
    <source>
        <dbReference type="ARBA" id="ARBA00022918"/>
    </source>
</evidence>
<dbReference type="EMBL" id="VTPC01090419">
    <property type="protein sequence ID" value="KAF2883428.1"/>
    <property type="molecule type" value="Genomic_DNA"/>
</dbReference>
<keyword evidence="5" id="KW-0460">Magnesium</keyword>
<organism evidence="10 11">
    <name type="scientific">Ignelater luminosus</name>
    <name type="common">Cucubano</name>
    <name type="synonym">Pyrophorus luminosus</name>
    <dbReference type="NCBI Taxonomy" id="2038154"/>
    <lineage>
        <taxon>Eukaryota</taxon>
        <taxon>Metazoa</taxon>
        <taxon>Ecdysozoa</taxon>
        <taxon>Arthropoda</taxon>
        <taxon>Hexapoda</taxon>
        <taxon>Insecta</taxon>
        <taxon>Pterygota</taxon>
        <taxon>Neoptera</taxon>
        <taxon>Endopterygota</taxon>
        <taxon>Coleoptera</taxon>
        <taxon>Polyphaga</taxon>
        <taxon>Elateriformia</taxon>
        <taxon>Elateroidea</taxon>
        <taxon>Elateridae</taxon>
        <taxon>Agrypninae</taxon>
        <taxon>Pyrophorini</taxon>
        <taxon>Ignelater</taxon>
    </lineage>
</organism>
<evidence type="ECO:0000256" key="6">
    <source>
        <dbReference type="ARBA" id="ARBA00022908"/>
    </source>
</evidence>
<evidence type="ECO:0000256" key="4">
    <source>
        <dbReference type="ARBA" id="ARBA00022801"/>
    </source>
</evidence>
<dbReference type="GO" id="GO:0006310">
    <property type="term" value="P:DNA recombination"/>
    <property type="evidence" value="ECO:0007669"/>
    <property type="project" value="UniProtKB-KW"/>
</dbReference>
<keyword evidence="2" id="KW-0479">Metal-binding</keyword>
<dbReference type="GO" id="GO:0003676">
    <property type="term" value="F:nucleic acid binding"/>
    <property type="evidence" value="ECO:0007669"/>
    <property type="project" value="InterPro"/>
</dbReference>
<dbReference type="GO" id="GO:0004519">
    <property type="term" value="F:endonuclease activity"/>
    <property type="evidence" value="ECO:0007669"/>
    <property type="project" value="UniProtKB-KW"/>
</dbReference>
<keyword evidence="8" id="KW-0548">Nucleotidyltransferase</keyword>
<gene>
    <name evidence="10" type="ORF">ILUMI_22738</name>
</gene>
<dbReference type="GO" id="GO:0015074">
    <property type="term" value="P:DNA integration"/>
    <property type="evidence" value="ECO:0007669"/>
    <property type="project" value="UniProtKB-KW"/>
</dbReference>
<dbReference type="InterPro" id="IPR036397">
    <property type="entry name" value="RNaseH_sf"/>
</dbReference>
<protein>
    <recommendedName>
        <fullName evidence="12">Integrase catalytic domain-containing protein</fullName>
    </recommendedName>
</protein>
<accession>A0A8K0CF78</accession>
<keyword evidence="4" id="KW-0378">Hydrolase</keyword>
<dbReference type="AlphaFoldDB" id="A0A8K0CF78"/>
<keyword evidence="11" id="KW-1185">Reference proteome</keyword>
<dbReference type="InterPro" id="IPR012337">
    <property type="entry name" value="RNaseH-like_sf"/>
</dbReference>
<dbReference type="GO" id="GO:0003964">
    <property type="term" value="F:RNA-directed DNA polymerase activity"/>
    <property type="evidence" value="ECO:0007669"/>
    <property type="project" value="UniProtKB-KW"/>
</dbReference>
<evidence type="ECO:0008006" key="12">
    <source>
        <dbReference type="Google" id="ProtNLM"/>
    </source>
</evidence>
<evidence type="ECO:0000256" key="2">
    <source>
        <dbReference type="ARBA" id="ARBA00022723"/>
    </source>
</evidence>
<keyword evidence="8" id="KW-0808">Transferase</keyword>
<keyword evidence="8" id="KW-0239">DNA-directed DNA polymerase</keyword>
<evidence type="ECO:0000256" key="8">
    <source>
        <dbReference type="ARBA" id="ARBA00022932"/>
    </source>
</evidence>
<proteinExistence type="predicted"/>
<dbReference type="GO" id="GO:0003887">
    <property type="term" value="F:DNA-directed DNA polymerase activity"/>
    <property type="evidence" value="ECO:0007669"/>
    <property type="project" value="UniProtKB-KW"/>
</dbReference>
<reference evidence="10" key="1">
    <citation type="submission" date="2019-08" db="EMBL/GenBank/DDBJ databases">
        <title>The genome of the North American firefly Photinus pyralis.</title>
        <authorList>
            <consortium name="Photinus pyralis genome working group"/>
            <person name="Fallon T.R."/>
            <person name="Sander Lower S.E."/>
            <person name="Weng J.-K."/>
        </authorList>
    </citation>
    <scope>NUCLEOTIDE SEQUENCE</scope>
    <source>
        <strain evidence="10">TRF0915ILg1</strain>
        <tissue evidence="10">Whole body</tissue>
    </source>
</reference>
<keyword evidence="7" id="KW-0695">RNA-directed DNA polymerase</keyword>
<keyword evidence="1" id="KW-0540">Nuclease</keyword>
<evidence type="ECO:0000256" key="5">
    <source>
        <dbReference type="ARBA" id="ARBA00022842"/>
    </source>
</evidence>
<dbReference type="PANTHER" id="PTHR42648">
    <property type="entry name" value="TRANSPOSASE, PUTATIVE-RELATED"/>
    <property type="match status" value="1"/>
</dbReference>
<dbReference type="GO" id="GO:0016787">
    <property type="term" value="F:hydrolase activity"/>
    <property type="evidence" value="ECO:0007669"/>
    <property type="project" value="UniProtKB-KW"/>
</dbReference>
<comment type="caution">
    <text evidence="10">The sequence shown here is derived from an EMBL/GenBank/DDBJ whole genome shotgun (WGS) entry which is preliminary data.</text>
</comment>
<dbReference type="PANTHER" id="PTHR42648:SF11">
    <property type="entry name" value="TRANSPOSON TY4-P GAG-POL POLYPROTEIN"/>
    <property type="match status" value="1"/>
</dbReference>
<name>A0A8K0CF78_IGNLU</name>
<keyword evidence="9" id="KW-0233">DNA recombination</keyword>
<sequence>MQFKIESGSFLAGGQKQFGLKEWHQRLAHQNFRQVRSVLKRLNIDFKDNEDKCCTSCLEEKQHRFLFYSSTTKYNNVGEMVSADLCGPMEVASIGGSLYFLLIKDHYSHYKNVYFSKKTSEAVHYLNIYFKAVKNETGCNVKVLRTDRGTEFMCYELKQQLSTTS</sequence>
<dbReference type="InterPro" id="IPR039537">
    <property type="entry name" value="Retrotran_Ty1/copia-like"/>
</dbReference>
<dbReference type="Gene3D" id="3.30.420.10">
    <property type="entry name" value="Ribonuclease H-like superfamily/Ribonuclease H"/>
    <property type="match status" value="1"/>
</dbReference>
<evidence type="ECO:0000256" key="1">
    <source>
        <dbReference type="ARBA" id="ARBA00022722"/>
    </source>
</evidence>
<keyword evidence="3" id="KW-0255">Endonuclease</keyword>
<evidence type="ECO:0000313" key="10">
    <source>
        <dbReference type="EMBL" id="KAF2883428.1"/>
    </source>
</evidence>
<evidence type="ECO:0000313" key="11">
    <source>
        <dbReference type="Proteomes" id="UP000801492"/>
    </source>
</evidence>
<evidence type="ECO:0000256" key="9">
    <source>
        <dbReference type="ARBA" id="ARBA00023172"/>
    </source>
</evidence>
<dbReference type="SUPFAM" id="SSF53098">
    <property type="entry name" value="Ribonuclease H-like"/>
    <property type="match status" value="1"/>
</dbReference>